<gene>
    <name evidence="3" type="ORF">ISM_00875</name>
</gene>
<dbReference type="RefSeq" id="WP_009812205.1">
    <property type="nucleotide sequence ID" value="NZ_CH724156.1"/>
</dbReference>
<dbReference type="AlphaFoldDB" id="A3SHG7"/>
<reference evidence="3 4" key="1">
    <citation type="submission" date="2005-12" db="EMBL/GenBank/DDBJ databases">
        <authorList>
            <person name="Moran M.A."/>
            <person name="Ferriera S."/>
            <person name="Johnson J."/>
            <person name="Kravitz S."/>
            <person name="Halpern A."/>
            <person name="Remington K."/>
            <person name="Beeson K."/>
            <person name="Tran B."/>
            <person name="Rogers Y.-H."/>
            <person name="Friedman R."/>
            <person name="Venter J.C."/>
        </authorList>
    </citation>
    <scope>NUCLEOTIDE SEQUENCE [LARGE SCALE GENOMIC DNA]</scope>
    <source>
        <strain evidence="4">ATCC BAA-591 / DSM 15170 / ISM</strain>
    </source>
</reference>
<dbReference type="Pfam" id="PF26505">
    <property type="entry name" value="DUF8168_N"/>
    <property type="match status" value="1"/>
</dbReference>
<keyword evidence="4" id="KW-1185">Reference proteome</keyword>
<dbReference type="HOGENOM" id="CLU_1110744_0_0_5"/>
<proteinExistence type="predicted"/>
<dbReference type="InterPro" id="IPR059013">
    <property type="entry name" value="DUF8168_N"/>
</dbReference>
<evidence type="ECO:0000313" key="3">
    <source>
        <dbReference type="EMBL" id="EAP76798.1"/>
    </source>
</evidence>
<feature type="domain" description="DUF8168" evidence="1">
    <location>
        <begin position="124"/>
        <end position="234"/>
    </location>
</feature>
<accession>A3SHG7</accession>
<evidence type="ECO:0000313" key="4">
    <source>
        <dbReference type="Proteomes" id="UP000005954"/>
    </source>
</evidence>
<comment type="caution">
    <text evidence="3">The sequence shown here is derived from an EMBL/GenBank/DDBJ whole genome shotgun (WGS) entry which is preliminary data.</text>
</comment>
<feature type="domain" description="DUF8168" evidence="2">
    <location>
        <begin position="6"/>
        <end position="105"/>
    </location>
</feature>
<sequence>MSEVFRFVGRVVPDHKPLTIAYSPKFNRKPSVEHEPECIFEVSISEGKFQVAIEIERYTDQNAMALFQAGWDAAQRLADTAGFIDAVPYNTIVDSIEKPDGSIQQLALGDIHLRNLGSFTHKDIETIADLLIGDLAFGQAMSDLLSMLIKTHYAPISYGRVTESIARLVAPSEKPSVMWSKTRSELRVSEEYLRKLTEVSTDPRHGKRTPVSAAANRELSEMSWRLMNRYVHYRIRGTDLPEEDYPELAV</sequence>
<dbReference type="Proteomes" id="UP000005954">
    <property type="component" value="Unassembled WGS sequence"/>
</dbReference>
<protein>
    <submittedName>
        <fullName evidence="3">Uncharacterized protein</fullName>
    </submittedName>
</protein>
<name>A3SHG7_ROSNI</name>
<dbReference type="InterPro" id="IPR059012">
    <property type="entry name" value="DUF8168_C"/>
</dbReference>
<dbReference type="Pfam" id="PF26504">
    <property type="entry name" value="DUF8168_C"/>
    <property type="match status" value="1"/>
</dbReference>
<evidence type="ECO:0000259" key="1">
    <source>
        <dbReference type="Pfam" id="PF26504"/>
    </source>
</evidence>
<organism evidence="3 4">
    <name type="scientific">Roseovarius nubinhibens (strain ATCC BAA-591 / DSM 15170 / ISM)</name>
    <dbReference type="NCBI Taxonomy" id="89187"/>
    <lineage>
        <taxon>Bacteria</taxon>
        <taxon>Pseudomonadati</taxon>
        <taxon>Pseudomonadota</taxon>
        <taxon>Alphaproteobacteria</taxon>
        <taxon>Rhodobacterales</taxon>
        <taxon>Roseobacteraceae</taxon>
        <taxon>Roseovarius</taxon>
    </lineage>
</organism>
<dbReference type="OrthoDB" id="7833908at2"/>
<evidence type="ECO:0000259" key="2">
    <source>
        <dbReference type="Pfam" id="PF26505"/>
    </source>
</evidence>
<dbReference type="EMBL" id="AALY01000001">
    <property type="protein sequence ID" value="EAP76798.1"/>
    <property type="molecule type" value="Genomic_DNA"/>
</dbReference>